<reference evidence="3 5" key="2">
    <citation type="submission" date="2016-11" db="EMBL/GenBank/DDBJ databases">
        <title>Whole genomes of Flavobacteriaceae.</title>
        <authorList>
            <person name="Stine C."/>
            <person name="Li C."/>
            <person name="Tadesse D."/>
        </authorList>
    </citation>
    <scope>NUCLEOTIDE SEQUENCE [LARGE SCALE GENOMIC DNA]</scope>
    <source>
        <strain evidence="3 5">ATCC 51468</strain>
    </source>
</reference>
<sequence length="130" mass="14897">MNLIFIIRHWAFTLLLGPFIFAIINGLNTNWSSKNLFDFFQIYPLMIFMGLLFSLPTYICISILFTVFKNKKIQPCCAKTILMIIVVIGIFITTGLINGTVWFVLAISYSISSITAGIFLMRYFKNETES</sequence>
<dbReference type="STRING" id="37752.IW18_03610"/>
<dbReference type="EMBL" id="JPRK01000004">
    <property type="protein sequence ID" value="KIO54094.1"/>
    <property type="molecule type" value="Genomic_DNA"/>
</dbReference>
<evidence type="ECO:0000313" key="3">
    <source>
        <dbReference type="EMBL" id="OXA89801.1"/>
    </source>
</evidence>
<keyword evidence="1" id="KW-0812">Transmembrane</keyword>
<evidence type="ECO:0000256" key="1">
    <source>
        <dbReference type="SAM" id="Phobius"/>
    </source>
</evidence>
<dbReference type="Proteomes" id="UP000198302">
    <property type="component" value="Unassembled WGS sequence"/>
</dbReference>
<evidence type="ECO:0000313" key="4">
    <source>
        <dbReference type="Proteomes" id="UP000032061"/>
    </source>
</evidence>
<comment type="caution">
    <text evidence="2">The sequence shown here is derived from an EMBL/GenBank/DDBJ whole genome shotgun (WGS) entry which is preliminary data.</text>
</comment>
<dbReference type="Proteomes" id="UP000032061">
    <property type="component" value="Unassembled WGS sequence"/>
</dbReference>
<organism evidence="2 4">
    <name type="scientific">Flavobacterium hibernum</name>
    <dbReference type="NCBI Taxonomy" id="37752"/>
    <lineage>
        <taxon>Bacteria</taxon>
        <taxon>Pseudomonadati</taxon>
        <taxon>Bacteroidota</taxon>
        <taxon>Flavobacteriia</taxon>
        <taxon>Flavobacteriales</taxon>
        <taxon>Flavobacteriaceae</taxon>
        <taxon>Flavobacterium</taxon>
    </lineage>
</organism>
<proteinExistence type="predicted"/>
<keyword evidence="5" id="KW-1185">Reference proteome</keyword>
<dbReference type="EMBL" id="MUGX01000008">
    <property type="protein sequence ID" value="OXA89801.1"/>
    <property type="molecule type" value="Genomic_DNA"/>
</dbReference>
<feature type="transmembrane region" description="Helical" evidence="1">
    <location>
        <begin position="80"/>
        <end position="97"/>
    </location>
</feature>
<evidence type="ECO:0000313" key="2">
    <source>
        <dbReference type="EMBL" id="KIO54094.1"/>
    </source>
</evidence>
<dbReference type="AlphaFoldDB" id="A0A0D0EFH1"/>
<feature type="transmembrane region" description="Helical" evidence="1">
    <location>
        <begin position="42"/>
        <end position="68"/>
    </location>
</feature>
<name>A0A0D0EFH1_9FLAO</name>
<feature type="transmembrane region" description="Helical" evidence="1">
    <location>
        <begin position="103"/>
        <end position="124"/>
    </location>
</feature>
<accession>A0A0D0EFH1</accession>
<keyword evidence="1" id="KW-1133">Transmembrane helix</keyword>
<keyword evidence="1" id="KW-0472">Membrane</keyword>
<gene>
    <name evidence="3" type="ORF">B0A73_05305</name>
    <name evidence="2" type="ORF">IW18_03610</name>
</gene>
<evidence type="ECO:0000313" key="5">
    <source>
        <dbReference type="Proteomes" id="UP000198302"/>
    </source>
</evidence>
<reference evidence="2 4" key="1">
    <citation type="submission" date="2015-01" db="EMBL/GenBank/DDBJ databases">
        <title>Genome of Flavobacterium hibernum DSM 12611.</title>
        <authorList>
            <person name="Stropko S.J."/>
            <person name="Pipes S.E."/>
            <person name="Newman J.D."/>
        </authorList>
    </citation>
    <scope>NUCLEOTIDE SEQUENCE [LARGE SCALE GENOMIC DNA]</scope>
    <source>
        <strain evidence="2 4">DSM 12611</strain>
    </source>
</reference>
<protein>
    <submittedName>
        <fullName evidence="2">Uncharacterized protein</fullName>
    </submittedName>
</protein>